<dbReference type="Gene3D" id="2.30.30.760">
    <property type="match status" value="1"/>
</dbReference>
<dbReference type="Pfam" id="PF13144">
    <property type="entry name" value="ChapFlgA"/>
    <property type="match status" value="1"/>
</dbReference>
<dbReference type="SMART" id="SM00858">
    <property type="entry name" value="SAF"/>
    <property type="match status" value="1"/>
</dbReference>
<comment type="similarity">
    <text evidence="4">Belongs to the FlgA family.</text>
</comment>
<feature type="chain" id="PRO_5018823926" description="Flagella basal body P-ring formation protein FlgA" evidence="4">
    <location>
        <begin position="23"/>
        <end position="234"/>
    </location>
</feature>
<dbReference type="InterPro" id="IPR041231">
    <property type="entry name" value="FlgA_N"/>
</dbReference>
<organism evidence="6 7">
    <name type="scientific">Noviherbaspirillum cavernae</name>
    <dbReference type="NCBI Taxonomy" id="2320862"/>
    <lineage>
        <taxon>Bacteria</taxon>
        <taxon>Pseudomonadati</taxon>
        <taxon>Pseudomonadota</taxon>
        <taxon>Betaproteobacteria</taxon>
        <taxon>Burkholderiales</taxon>
        <taxon>Oxalobacteraceae</taxon>
        <taxon>Noviherbaspirillum</taxon>
    </lineage>
</organism>
<dbReference type="InterPro" id="IPR017585">
    <property type="entry name" value="SAF_FlgA"/>
</dbReference>
<feature type="domain" description="SAF" evidence="5">
    <location>
        <begin position="110"/>
        <end position="172"/>
    </location>
</feature>
<keyword evidence="6" id="KW-0966">Cell projection</keyword>
<evidence type="ECO:0000313" key="7">
    <source>
        <dbReference type="Proteomes" id="UP000285190"/>
    </source>
</evidence>
<dbReference type="GO" id="GO:0044780">
    <property type="term" value="P:bacterial-type flagellum assembly"/>
    <property type="evidence" value="ECO:0007669"/>
    <property type="project" value="InterPro"/>
</dbReference>
<dbReference type="RefSeq" id="WP_119738056.1">
    <property type="nucleotide sequence ID" value="NZ_QYUN01000002.1"/>
</dbReference>
<feature type="signal peptide" evidence="4">
    <location>
        <begin position="1"/>
        <end position="22"/>
    </location>
</feature>
<name>A0A418X0Q4_9BURK</name>
<keyword evidence="3 4" id="KW-0574">Periplasm</keyword>
<dbReference type="PANTHER" id="PTHR36307:SF1">
    <property type="entry name" value="FLAGELLA BASAL BODY P-RING FORMATION PROTEIN FLGA"/>
    <property type="match status" value="1"/>
</dbReference>
<dbReference type="EMBL" id="QYUN01000002">
    <property type="protein sequence ID" value="RJG05933.1"/>
    <property type="molecule type" value="Genomic_DNA"/>
</dbReference>
<dbReference type="InterPro" id="IPR039246">
    <property type="entry name" value="Flagellar_FlgA"/>
</dbReference>
<accession>A0A418X0Q4</accession>
<proteinExistence type="inferred from homology"/>
<evidence type="ECO:0000259" key="5">
    <source>
        <dbReference type="SMART" id="SM00858"/>
    </source>
</evidence>
<dbReference type="Proteomes" id="UP000285190">
    <property type="component" value="Unassembled WGS sequence"/>
</dbReference>
<comment type="function">
    <text evidence="4">Involved in the assembly process of the P-ring formation. It may associate with FlgF on the rod constituting a structure essential for the P-ring assembly or may act as a modulator protein for the P-ring assembly.</text>
</comment>
<keyword evidence="6" id="KW-0282">Flagellum</keyword>
<evidence type="ECO:0000313" key="6">
    <source>
        <dbReference type="EMBL" id="RJG05933.1"/>
    </source>
</evidence>
<dbReference type="OrthoDB" id="8561436at2"/>
<comment type="subcellular location">
    <subcellularLocation>
        <location evidence="1 4">Periplasm</location>
    </subcellularLocation>
</comment>
<keyword evidence="4" id="KW-1005">Bacterial flagellum biogenesis</keyword>
<dbReference type="GO" id="GO:0042597">
    <property type="term" value="C:periplasmic space"/>
    <property type="evidence" value="ECO:0007669"/>
    <property type="project" value="UniProtKB-SubCell"/>
</dbReference>
<keyword evidence="7" id="KW-1185">Reference proteome</keyword>
<evidence type="ECO:0000256" key="3">
    <source>
        <dbReference type="ARBA" id="ARBA00022764"/>
    </source>
</evidence>
<dbReference type="NCBIfam" id="TIGR03170">
    <property type="entry name" value="flgA_cterm"/>
    <property type="match status" value="1"/>
</dbReference>
<gene>
    <name evidence="6" type="primary">flgA</name>
    <name evidence="6" type="ORF">D3870_07805</name>
</gene>
<keyword evidence="6" id="KW-0969">Cilium</keyword>
<evidence type="ECO:0000256" key="2">
    <source>
        <dbReference type="ARBA" id="ARBA00022729"/>
    </source>
</evidence>
<protein>
    <recommendedName>
        <fullName evidence="4">Flagella basal body P-ring formation protein FlgA</fullName>
    </recommendedName>
</protein>
<dbReference type="Pfam" id="PF17656">
    <property type="entry name" value="ChapFlgA_N"/>
    <property type="match status" value="1"/>
</dbReference>
<dbReference type="CDD" id="cd11614">
    <property type="entry name" value="SAF_CpaB_FlgA_like"/>
    <property type="match status" value="1"/>
</dbReference>
<reference evidence="6 7" key="1">
    <citation type="submission" date="2018-09" db="EMBL/GenBank/DDBJ databases">
        <authorList>
            <person name="Zhu H."/>
        </authorList>
    </citation>
    <scope>NUCLEOTIDE SEQUENCE [LARGE SCALE GENOMIC DNA]</scope>
    <source>
        <strain evidence="6 7">K2R10-39</strain>
    </source>
</reference>
<keyword evidence="2 4" id="KW-0732">Signal</keyword>
<sequence length="234" mass="24237">MTLFAKALAALFALSFAHGALAQEQSQRQSQAALRQAVEQFLQTQSAGLPGKVSIAVGAIDPRLNLPACATPEAFLPPAGRVWGKTTVGVRCTAPSAWTIYVSATVRVQGTYVSTAAPLAQGQSISQNDLVQVKGDLTALPAGIITDPSQAVGRTLSMSLPAGTPLRQDALRNQQAIQQGQVVRLVSSGPGFQVSTEGRALNNANDGQVTQARAANGQMVSGVARMGGVVEISY</sequence>
<evidence type="ECO:0000256" key="1">
    <source>
        <dbReference type="ARBA" id="ARBA00004418"/>
    </source>
</evidence>
<comment type="caution">
    <text evidence="6">The sequence shown here is derived from an EMBL/GenBank/DDBJ whole genome shotgun (WGS) entry which is preliminary data.</text>
</comment>
<dbReference type="AlphaFoldDB" id="A0A418X0Q4"/>
<dbReference type="InterPro" id="IPR013974">
    <property type="entry name" value="SAF"/>
</dbReference>
<dbReference type="Gene3D" id="3.90.1210.10">
    <property type="entry name" value="Antifreeze-like/N-acetylneuraminic acid synthase C-terminal domain"/>
    <property type="match status" value="1"/>
</dbReference>
<evidence type="ECO:0000256" key="4">
    <source>
        <dbReference type="RuleBase" id="RU362063"/>
    </source>
</evidence>
<dbReference type="PANTHER" id="PTHR36307">
    <property type="entry name" value="FLAGELLA BASAL BODY P-RING FORMATION PROTEIN FLGA"/>
    <property type="match status" value="1"/>
</dbReference>